<gene>
    <name evidence="1" type="ORF">TGDOM2_398050</name>
</gene>
<protein>
    <submittedName>
        <fullName evidence="1">Uncharacterized protein</fullName>
    </submittedName>
</protein>
<name>A0A086KQE8_TOXGO</name>
<feature type="non-terminal residue" evidence="1">
    <location>
        <position position="32"/>
    </location>
</feature>
<reference evidence="1 2" key="1">
    <citation type="submission" date="2014-02" db="EMBL/GenBank/DDBJ databases">
        <authorList>
            <person name="Sibley D."/>
            <person name="Venepally P."/>
            <person name="Karamycheva S."/>
            <person name="Hadjithomas M."/>
            <person name="Khan A."/>
            <person name="Brunk B."/>
            <person name="Roos D."/>
            <person name="Caler E."/>
            <person name="Lorenzi H."/>
        </authorList>
    </citation>
    <scope>NUCLEOTIDE SEQUENCE [LARGE SCALE GENOMIC DNA]</scope>
    <source>
        <strain evidence="1 2">GAB2-2007-GAL-DOM2</strain>
    </source>
</reference>
<evidence type="ECO:0000313" key="1">
    <source>
        <dbReference type="EMBL" id="KFG46616.1"/>
    </source>
</evidence>
<evidence type="ECO:0000313" key="2">
    <source>
        <dbReference type="Proteomes" id="UP000028837"/>
    </source>
</evidence>
<dbReference type="EMBL" id="AHZU02000260">
    <property type="protein sequence ID" value="KFG46616.1"/>
    <property type="molecule type" value="Genomic_DNA"/>
</dbReference>
<comment type="caution">
    <text evidence="1">The sequence shown here is derived from an EMBL/GenBank/DDBJ whole genome shotgun (WGS) entry which is preliminary data.</text>
</comment>
<dbReference type="AlphaFoldDB" id="A0A086KQE8"/>
<accession>A0A086KQE8</accession>
<sequence length="32" mass="3704">MDFDASEAARFLFEGSESEGEDEFFDDLLRLD</sequence>
<dbReference type="Proteomes" id="UP000028837">
    <property type="component" value="Unassembled WGS sequence"/>
</dbReference>
<organism evidence="1 2">
    <name type="scientific">Toxoplasma gondii GAB2-2007-GAL-DOM2</name>
    <dbReference type="NCBI Taxonomy" id="1130820"/>
    <lineage>
        <taxon>Eukaryota</taxon>
        <taxon>Sar</taxon>
        <taxon>Alveolata</taxon>
        <taxon>Apicomplexa</taxon>
        <taxon>Conoidasida</taxon>
        <taxon>Coccidia</taxon>
        <taxon>Eucoccidiorida</taxon>
        <taxon>Eimeriorina</taxon>
        <taxon>Sarcocystidae</taxon>
        <taxon>Toxoplasma</taxon>
    </lineage>
</organism>
<dbReference type="VEuPathDB" id="ToxoDB:TGDOM2_398050"/>
<proteinExistence type="predicted"/>